<dbReference type="InterPro" id="IPR039657">
    <property type="entry name" value="Dimethylallyltransferase"/>
</dbReference>
<comment type="caution">
    <text evidence="14">The sequence shown here is derived from an EMBL/GenBank/DDBJ whole genome shotgun (WGS) entry which is preliminary data.</text>
</comment>
<organism evidence="14 15">
    <name type="scientific">Halalkalibacillus sediminis</name>
    <dbReference type="NCBI Taxonomy" id="2018042"/>
    <lineage>
        <taxon>Bacteria</taxon>
        <taxon>Bacillati</taxon>
        <taxon>Bacillota</taxon>
        <taxon>Bacilli</taxon>
        <taxon>Bacillales</taxon>
        <taxon>Bacillaceae</taxon>
        <taxon>Halalkalibacillus</taxon>
    </lineage>
</organism>
<dbReference type="NCBIfam" id="TIGR00174">
    <property type="entry name" value="miaA"/>
    <property type="match status" value="1"/>
</dbReference>
<reference evidence="14 15" key="1">
    <citation type="submission" date="2017-06" db="EMBL/GenBank/DDBJ databases">
        <title>the draft geome sequence of Illustriluteabacillus marina B3227.</title>
        <authorList>
            <person name="He R.-H."/>
            <person name="Du Z.-J."/>
        </authorList>
    </citation>
    <scope>NUCLEOTIDE SEQUENCE [LARGE SCALE GENOMIC DNA]</scope>
    <source>
        <strain evidence="14 15">B3227</strain>
    </source>
</reference>
<feature type="binding site" evidence="10">
    <location>
        <begin position="12"/>
        <end position="17"/>
    </location>
    <ligand>
        <name>substrate</name>
    </ligand>
</feature>
<keyword evidence="7 10" id="KW-0067">ATP-binding</keyword>
<evidence type="ECO:0000256" key="7">
    <source>
        <dbReference type="ARBA" id="ARBA00022840"/>
    </source>
</evidence>
<evidence type="ECO:0000256" key="10">
    <source>
        <dbReference type="HAMAP-Rule" id="MF_00185"/>
    </source>
</evidence>
<dbReference type="PANTHER" id="PTHR11088:SF60">
    <property type="entry name" value="TRNA DIMETHYLALLYLTRANSFERASE"/>
    <property type="match status" value="1"/>
</dbReference>
<dbReference type="OrthoDB" id="9776390at2"/>
<evidence type="ECO:0000313" key="15">
    <source>
        <dbReference type="Proteomes" id="UP000243524"/>
    </source>
</evidence>
<dbReference type="GO" id="GO:0052381">
    <property type="term" value="F:tRNA dimethylallyltransferase activity"/>
    <property type="evidence" value="ECO:0007669"/>
    <property type="project" value="UniProtKB-UniRule"/>
</dbReference>
<name>A0A2I0QWG8_9BACI</name>
<dbReference type="GO" id="GO:0005524">
    <property type="term" value="F:ATP binding"/>
    <property type="evidence" value="ECO:0007669"/>
    <property type="project" value="UniProtKB-UniRule"/>
</dbReference>
<dbReference type="HAMAP" id="MF_00185">
    <property type="entry name" value="IPP_trans"/>
    <property type="match status" value="1"/>
</dbReference>
<evidence type="ECO:0000256" key="5">
    <source>
        <dbReference type="ARBA" id="ARBA00022694"/>
    </source>
</evidence>
<accession>A0A2I0QWG8</accession>
<comment type="function">
    <text evidence="2 10 12">Catalyzes the transfer of a dimethylallyl group onto the adenine at position 37 in tRNAs that read codons beginning with uridine, leading to the formation of N6-(dimethylallyl)adenosine (i(6)A).</text>
</comment>
<protein>
    <recommendedName>
        <fullName evidence="10">tRNA dimethylallyltransferase</fullName>
        <ecNumber evidence="10">2.5.1.75</ecNumber>
    </recommendedName>
    <alternativeName>
        <fullName evidence="10">Dimethylallyl diphosphate:tRNA dimethylallyltransferase</fullName>
        <shortName evidence="10">DMAPP:tRNA dimethylallyltransferase</shortName>
        <shortName evidence="10">DMATase</shortName>
    </alternativeName>
    <alternativeName>
        <fullName evidence="10">Isopentenyl-diphosphate:tRNA isopentenyltransferase</fullName>
        <shortName evidence="10">IPP transferase</shortName>
        <shortName evidence="10">IPPT</shortName>
        <shortName evidence="10">IPTase</shortName>
    </alternativeName>
</protein>
<evidence type="ECO:0000256" key="9">
    <source>
        <dbReference type="ARBA" id="ARBA00049563"/>
    </source>
</evidence>
<gene>
    <name evidence="10" type="primary">miaA</name>
    <name evidence="14" type="ORF">CEY16_02775</name>
</gene>
<feature type="site" description="Interaction with substrate tRNA" evidence="10">
    <location>
        <position position="119"/>
    </location>
</feature>
<evidence type="ECO:0000256" key="13">
    <source>
        <dbReference type="RuleBase" id="RU003785"/>
    </source>
</evidence>
<evidence type="ECO:0000256" key="3">
    <source>
        <dbReference type="ARBA" id="ARBA00005842"/>
    </source>
</evidence>
<feature type="region of interest" description="Interaction with substrate tRNA" evidence="10">
    <location>
        <begin position="35"/>
        <end position="38"/>
    </location>
</feature>
<dbReference type="RefSeq" id="WP_101330440.1">
    <property type="nucleotide sequence ID" value="NZ_PJNH01000001.1"/>
</dbReference>
<dbReference type="EMBL" id="PJNH01000001">
    <property type="protein sequence ID" value="PKR78697.1"/>
    <property type="molecule type" value="Genomic_DNA"/>
</dbReference>
<evidence type="ECO:0000256" key="6">
    <source>
        <dbReference type="ARBA" id="ARBA00022741"/>
    </source>
</evidence>
<dbReference type="Proteomes" id="UP000243524">
    <property type="component" value="Unassembled WGS sequence"/>
</dbReference>
<comment type="cofactor">
    <cofactor evidence="1 10">
        <name>Mg(2+)</name>
        <dbReference type="ChEBI" id="CHEBI:18420"/>
    </cofactor>
</comment>
<evidence type="ECO:0000256" key="8">
    <source>
        <dbReference type="ARBA" id="ARBA00022842"/>
    </source>
</evidence>
<keyword evidence="4 10" id="KW-0808">Transferase</keyword>
<comment type="caution">
    <text evidence="10">Lacks conserved residue(s) required for the propagation of feature annotation.</text>
</comment>
<dbReference type="Pfam" id="PF01715">
    <property type="entry name" value="IPPT"/>
    <property type="match status" value="1"/>
</dbReference>
<evidence type="ECO:0000256" key="2">
    <source>
        <dbReference type="ARBA" id="ARBA00003213"/>
    </source>
</evidence>
<comment type="subunit">
    <text evidence="10">Monomer.</text>
</comment>
<evidence type="ECO:0000256" key="1">
    <source>
        <dbReference type="ARBA" id="ARBA00001946"/>
    </source>
</evidence>
<keyword evidence="5 10" id="KW-0819">tRNA processing</keyword>
<dbReference type="GO" id="GO:0006400">
    <property type="term" value="P:tRNA modification"/>
    <property type="evidence" value="ECO:0007669"/>
    <property type="project" value="TreeGrafter"/>
</dbReference>
<evidence type="ECO:0000256" key="12">
    <source>
        <dbReference type="RuleBase" id="RU003784"/>
    </source>
</evidence>
<dbReference type="Gene3D" id="3.40.50.300">
    <property type="entry name" value="P-loop containing nucleotide triphosphate hydrolases"/>
    <property type="match status" value="1"/>
</dbReference>
<keyword evidence="8 10" id="KW-0460">Magnesium</keyword>
<feature type="binding site" evidence="10">
    <location>
        <begin position="10"/>
        <end position="17"/>
    </location>
    <ligand>
        <name>ATP</name>
        <dbReference type="ChEBI" id="CHEBI:30616"/>
    </ligand>
</feature>
<dbReference type="InterPro" id="IPR027417">
    <property type="entry name" value="P-loop_NTPase"/>
</dbReference>
<comment type="catalytic activity">
    <reaction evidence="9 10 11">
        <text>adenosine(37) in tRNA + dimethylallyl diphosphate = N(6)-dimethylallyladenosine(37) in tRNA + diphosphate</text>
        <dbReference type="Rhea" id="RHEA:26482"/>
        <dbReference type="Rhea" id="RHEA-COMP:10162"/>
        <dbReference type="Rhea" id="RHEA-COMP:10375"/>
        <dbReference type="ChEBI" id="CHEBI:33019"/>
        <dbReference type="ChEBI" id="CHEBI:57623"/>
        <dbReference type="ChEBI" id="CHEBI:74411"/>
        <dbReference type="ChEBI" id="CHEBI:74415"/>
        <dbReference type="EC" id="2.5.1.75"/>
    </reaction>
</comment>
<proteinExistence type="inferred from homology"/>
<keyword evidence="15" id="KW-1185">Reference proteome</keyword>
<dbReference type="AlphaFoldDB" id="A0A2I0QWG8"/>
<evidence type="ECO:0000256" key="4">
    <source>
        <dbReference type="ARBA" id="ARBA00022679"/>
    </source>
</evidence>
<dbReference type="SUPFAM" id="SSF52540">
    <property type="entry name" value="P-loop containing nucleoside triphosphate hydrolases"/>
    <property type="match status" value="2"/>
</dbReference>
<evidence type="ECO:0000313" key="14">
    <source>
        <dbReference type="EMBL" id="PKR78697.1"/>
    </source>
</evidence>
<dbReference type="PANTHER" id="PTHR11088">
    <property type="entry name" value="TRNA DIMETHYLALLYLTRANSFERASE"/>
    <property type="match status" value="1"/>
</dbReference>
<comment type="similarity">
    <text evidence="3 10 13">Belongs to the IPP transferase family.</text>
</comment>
<feature type="site" description="Interaction with substrate tRNA" evidence="10">
    <location>
        <position position="101"/>
    </location>
</feature>
<evidence type="ECO:0000256" key="11">
    <source>
        <dbReference type="RuleBase" id="RU003783"/>
    </source>
</evidence>
<dbReference type="EC" id="2.5.1.75" evidence="10"/>
<dbReference type="Gene3D" id="1.10.20.140">
    <property type="match status" value="1"/>
</dbReference>
<sequence>MKPIVVSIIGPTAVGKSALGIELAKKFDGEVINGDSMQIYKEFDIGTAKVTEEEMDGVPHHLLDFLDPSESYSAADFKKDLKEKVEDIVGRNKLPIVVGGTGFYIHSALFDFTFSDSKRDDSFEKEMLDHVEQNGIEPYFEKLKSIDPDYAEKIHPHNIRRVIRALEVYERSGQTMTSIEENQEAHSPFRPIIIGLEIERETLYDRINNRVKDMMDSGLLAEVESVYKKYGKDAQGMQAIGYKEFIPYFDGEYELDEAIRLVQRNTRRFAKRQLTYYRNKLPDVHWYNIDPENYRKDFSTIFSDLEGMLKSLENSNQ</sequence>
<dbReference type="InterPro" id="IPR018022">
    <property type="entry name" value="IPT"/>
</dbReference>
<keyword evidence="6 10" id="KW-0547">Nucleotide-binding</keyword>